<reference evidence="1" key="1">
    <citation type="journal article" date="2022" name="bioRxiv">
        <title>Sequencing and chromosome-scale assembly of the giantPleurodeles waltlgenome.</title>
        <authorList>
            <person name="Brown T."/>
            <person name="Elewa A."/>
            <person name="Iarovenko S."/>
            <person name="Subramanian E."/>
            <person name="Araus A.J."/>
            <person name="Petzold A."/>
            <person name="Susuki M."/>
            <person name="Suzuki K.-i.T."/>
            <person name="Hayashi T."/>
            <person name="Toyoda A."/>
            <person name="Oliveira C."/>
            <person name="Osipova E."/>
            <person name="Leigh N.D."/>
            <person name="Simon A."/>
            <person name="Yun M.H."/>
        </authorList>
    </citation>
    <scope>NUCLEOTIDE SEQUENCE</scope>
    <source>
        <strain evidence="1">20211129_DDA</strain>
        <tissue evidence="1">Liver</tissue>
    </source>
</reference>
<gene>
    <name evidence="1" type="ORF">NDU88_006386</name>
</gene>
<evidence type="ECO:0000313" key="1">
    <source>
        <dbReference type="EMBL" id="KAJ1202589.1"/>
    </source>
</evidence>
<comment type="caution">
    <text evidence="1">The sequence shown here is derived from an EMBL/GenBank/DDBJ whole genome shotgun (WGS) entry which is preliminary data.</text>
</comment>
<name>A0AAV7VPJ6_PLEWA</name>
<accession>A0AAV7VPJ6</accession>
<dbReference type="Proteomes" id="UP001066276">
    <property type="component" value="Chromosome 2_1"/>
</dbReference>
<dbReference type="EMBL" id="JANPWB010000003">
    <property type="protein sequence ID" value="KAJ1202589.1"/>
    <property type="molecule type" value="Genomic_DNA"/>
</dbReference>
<protein>
    <submittedName>
        <fullName evidence="1">Uncharacterized protein</fullName>
    </submittedName>
</protein>
<proteinExistence type="predicted"/>
<dbReference type="AlphaFoldDB" id="A0AAV7VPJ6"/>
<organism evidence="1 2">
    <name type="scientific">Pleurodeles waltl</name>
    <name type="common">Iberian ribbed newt</name>
    <dbReference type="NCBI Taxonomy" id="8319"/>
    <lineage>
        <taxon>Eukaryota</taxon>
        <taxon>Metazoa</taxon>
        <taxon>Chordata</taxon>
        <taxon>Craniata</taxon>
        <taxon>Vertebrata</taxon>
        <taxon>Euteleostomi</taxon>
        <taxon>Amphibia</taxon>
        <taxon>Batrachia</taxon>
        <taxon>Caudata</taxon>
        <taxon>Salamandroidea</taxon>
        <taxon>Salamandridae</taxon>
        <taxon>Pleurodelinae</taxon>
        <taxon>Pleurodeles</taxon>
    </lineage>
</organism>
<sequence>MGSGLRPRASRNSLAKFWVTVLNLEYQTGYNNIFAQRLGAQDPSRAFYQEQKGVAPQPSKNGMSPCIYSRGGLHAFLVRAGVYRCKDNRSSSCFYNSFLSGFLD</sequence>
<evidence type="ECO:0000313" key="2">
    <source>
        <dbReference type="Proteomes" id="UP001066276"/>
    </source>
</evidence>
<keyword evidence="2" id="KW-1185">Reference proteome</keyword>